<organism evidence="1 2">
    <name type="scientific">Arsenicibacter rosenii</name>
    <dbReference type="NCBI Taxonomy" id="1750698"/>
    <lineage>
        <taxon>Bacteria</taxon>
        <taxon>Pseudomonadati</taxon>
        <taxon>Bacteroidota</taxon>
        <taxon>Cytophagia</taxon>
        <taxon>Cytophagales</taxon>
        <taxon>Spirosomataceae</taxon>
        <taxon>Arsenicibacter</taxon>
    </lineage>
</organism>
<gene>
    <name evidence="1" type="ORF">BLX24_22705</name>
</gene>
<protein>
    <submittedName>
        <fullName evidence="1">Uncharacterized protein</fullName>
    </submittedName>
</protein>
<dbReference type="AlphaFoldDB" id="A0A1S2VDL7"/>
<comment type="caution">
    <text evidence="1">The sequence shown here is derived from an EMBL/GenBank/DDBJ whole genome shotgun (WGS) entry which is preliminary data.</text>
</comment>
<evidence type="ECO:0000313" key="2">
    <source>
        <dbReference type="Proteomes" id="UP000181790"/>
    </source>
</evidence>
<dbReference type="Proteomes" id="UP000181790">
    <property type="component" value="Unassembled WGS sequence"/>
</dbReference>
<dbReference type="RefSeq" id="WP_071505515.1">
    <property type="nucleotide sequence ID" value="NZ_MORL01000018.1"/>
</dbReference>
<keyword evidence="2" id="KW-1185">Reference proteome</keyword>
<evidence type="ECO:0000313" key="1">
    <source>
        <dbReference type="EMBL" id="OIN56789.1"/>
    </source>
</evidence>
<sequence>MAYKDLLGPDGTENNMGGTAQIVYYAKVSEIQTYAAPAQNATNPYVHTQPFVMKTGKKFYQLYTTLDTSQLDYGEVGEFDGKSFKPELKMFYPGLTEDWVQFINDAKNDKFVFIVPLPDGKMIQIGTDKFFAYVMGLPKTGLVSGRGKGSELTVMSYQPNILIYAAAVPLTAAA</sequence>
<dbReference type="OrthoDB" id="954530at2"/>
<reference evidence="1 2" key="1">
    <citation type="submission" date="2016-10" db="EMBL/GenBank/DDBJ databases">
        <title>Arsenicibacter rosenii gen. nov., sp. nov., an efficient arsenic-methylating bacterium isolated from an arsenic-contaminated paddy soil.</title>
        <authorList>
            <person name="Huang K."/>
        </authorList>
    </citation>
    <scope>NUCLEOTIDE SEQUENCE [LARGE SCALE GENOMIC DNA]</scope>
    <source>
        <strain evidence="1 2">SM-1</strain>
    </source>
</reference>
<proteinExistence type="predicted"/>
<dbReference type="EMBL" id="MORL01000018">
    <property type="protein sequence ID" value="OIN56789.1"/>
    <property type="molecule type" value="Genomic_DNA"/>
</dbReference>
<name>A0A1S2VDL7_9BACT</name>
<accession>A0A1S2VDL7</accession>